<sequence>MTSVGSMLRGVAAAAGAIVLLSACGSNTGGVSQSSGSTSASSTRLPPAPTAFNPCSIPESVMDSEQLHSRNIADSDGNGGTQWRGCRWVESDGYAVSIRATNITLQMVRDNTGFKVAEELTIAGRPALTYHDSEATDLQHDCLLNAEMKGGSLEFLLNNPASNRKTGNMNTCELAKNLANKVIPLIPASA</sequence>
<dbReference type="InterPro" id="IPR024520">
    <property type="entry name" value="DUF3558"/>
</dbReference>
<evidence type="ECO:0008006" key="5">
    <source>
        <dbReference type="Google" id="ProtNLM"/>
    </source>
</evidence>
<evidence type="ECO:0000313" key="3">
    <source>
        <dbReference type="EMBL" id="KZM69627.1"/>
    </source>
</evidence>
<feature type="chain" id="PRO_5038390644" description="DUF3558 domain-containing protein" evidence="2">
    <location>
        <begin position="18"/>
        <end position="190"/>
    </location>
</feature>
<gene>
    <name evidence="3" type="ORF">AWN90_07550</name>
</gene>
<accession>A0A164IPF2</accession>
<feature type="compositionally biased region" description="Low complexity" evidence="1">
    <location>
        <begin position="30"/>
        <end position="43"/>
    </location>
</feature>
<reference evidence="3 4" key="1">
    <citation type="submission" date="2016-04" db="EMBL/GenBank/DDBJ databases">
        <authorList>
            <person name="Evans L.H."/>
            <person name="Alamgir A."/>
            <person name="Owens N."/>
            <person name="Weber N.D."/>
            <person name="Virtaneva K."/>
            <person name="Barbian K."/>
            <person name="Babar A."/>
            <person name="Rosenke K."/>
        </authorList>
    </citation>
    <scope>NUCLEOTIDE SEQUENCE [LARGE SCALE GENOMIC DNA]</scope>
    <source>
        <strain evidence="3 4">IFM 0406</strain>
    </source>
</reference>
<evidence type="ECO:0000256" key="2">
    <source>
        <dbReference type="SAM" id="SignalP"/>
    </source>
</evidence>
<organism evidence="3 4">
    <name type="scientific">Nocardia terpenica</name>
    <dbReference type="NCBI Taxonomy" id="455432"/>
    <lineage>
        <taxon>Bacteria</taxon>
        <taxon>Bacillati</taxon>
        <taxon>Actinomycetota</taxon>
        <taxon>Actinomycetes</taxon>
        <taxon>Mycobacteriales</taxon>
        <taxon>Nocardiaceae</taxon>
        <taxon>Nocardia</taxon>
    </lineage>
</organism>
<comment type="caution">
    <text evidence="3">The sequence shown here is derived from an EMBL/GenBank/DDBJ whole genome shotgun (WGS) entry which is preliminary data.</text>
</comment>
<dbReference type="Pfam" id="PF12079">
    <property type="entry name" value="DUF3558"/>
    <property type="match status" value="1"/>
</dbReference>
<keyword evidence="2" id="KW-0732">Signal</keyword>
<name>A0A164IPF2_9NOCA</name>
<evidence type="ECO:0000313" key="4">
    <source>
        <dbReference type="Proteomes" id="UP000076512"/>
    </source>
</evidence>
<feature type="region of interest" description="Disordered" evidence="1">
    <location>
        <begin position="30"/>
        <end position="53"/>
    </location>
</feature>
<evidence type="ECO:0000256" key="1">
    <source>
        <dbReference type="SAM" id="MobiDB-lite"/>
    </source>
</evidence>
<dbReference type="Proteomes" id="UP000076512">
    <property type="component" value="Unassembled WGS sequence"/>
</dbReference>
<dbReference type="AlphaFoldDB" id="A0A164IPF2"/>
<dbReference type="EMBL" id="LWGR01000019">
    <property type="protein sequence ID" value="KZM69627.1"/>
    <property type="molecule type" value="Genomic_DNA"/>
</dbReference>
<protein>
    <recommendedName>
        <fullName evidence="5">DUF3558 domain-containing protein</fullName>
    </recommendedName>
</protein>
<feature type="signal peptide" evidence="2">
    <location>
        <begin position="1"/>
        <end position="17"/>
    </location>
</feature>
<proteinExistence type="predicted"/>
<keyword evidence="4" id="KW-1185">Reference proteome</keyword>